<name>A0A9X1SVY2_9ACTN</name>
<protein>
    <submittedName>
        <fullName evidence="2">GAP family protein</fullName>
    </submittedName>
</protein>
<comment type="caution">
    <text evidence="2">The sequence shown here is derived from an EMBL/GenBank/DDBJ whole genome shotgun (WGS) entry which is preliminary data.</text>
</comment>
<dbReference type="Proteomes" id="UP001138997">
    <property type="component" value="Unassembled WGS sequence"/>
</dbReference>
<evidence type="ECO:0000313" key="2">
    <source>
        <dbReference type="EMBL" id="MCD5314139.1"/>
    </source>
</evidence>
<keyword evidence="1" id="KW-0472">Membrane</keyword>
<dbReference type="RefSeq" id="WP_231446416.1">
    <property type="nucleotide sequence ID" value="NZ_JAJOMB010000015.1"/>
</dbReference>
<dbReference type="InterPro" id="IPR021315">
    <property type="entry name" value="Gap/Sap"/>
</dbReference>
<keyword evidence="1" id="KW-1133">Transmembrane helix</keyword>
<accession>A0A9X1SVY2</accession>
<sequence length="234" mass="25132">MNPGVLGEIMPLALLDSVSVATLLVPVLFLLGEGPLRYGNVFRYLLVVAAGYLLLGLLLIAGLSTFRTTAAEVAQSGPGDLAITGLAIGLVLFAAGYGLWQRLKPAGESRLLGWRDKVVGPEASWRGVLLIGVVAVLLESVMMFPYLIAVDRLDGSGNTWLGNAFSLALYCLLMVLPAAVLTIGRRFAGHLLQPLLVRINAWIQRTEREDTAWIIAIAGVLLFTTTDLFDALME</sequence>
<feature type="transmembrane region" description="Helical" evidence="1">
    <location>
        <begin position="81"/>
        <end position="100"/>
    </location>
</feature>
<evidence type="ECO:0000313" key="3">
    <source>
        <dbReference type="Proteomes" id="UP001138997"/>
    </source>
</evidence>
<feature type="transmembrane region" description="Helical" evidence="1">
    <location>
        <begin position="160"/>
        <end position="183"/>
    </location>
</feature>
<dbReference type="AlphaFoldDB" id="A0A9X1SVY2"/>
<dbReference type="Pfam" id="PF11139">
    <property type="entry name" value="SfLAP"/>
    <property type="match status" value="1"/>
</dbReference>
<feature type="transmembrane region" description="Helical" evidence="1">
    <location>
        <begin position="212"/>
        <end position="233"/>
    </location>
</feature>
<feature type="transmembrane region" description="Helical" evidence="1">
    <location>
        <begin position="127"/>
        <end position="148"/>
    </location>
</feature>
<feature type="transmembrane region" description="Helical" evidence="1">
    <location>
        <begin position="12"/>
        <end position="32"/>
    </location>
</feature>
<proteinExistence type="predicted"/>
<keyword evidence="1" id="KW-0812">Transmembrane</keyword>
<organism evidence="2 3">
    <name type="scientific">Kineosporia babensis</name>
    <dbReference type="NCBI Taxonomy" id="499548"/>
    <lineage>
        <taxon>Bacteria</taxon>
        <taxon>Bacillati</taxon>
        <taxon>Actinomycetota</taxon>
        <taxon>Actinomycetes</taxon>
        <taxon>Kineosporiales</taxon>
        <taxon>Kineosporiaceae</taxon>
        <taxon>Kineosporia</taxon>
    </lineage>
</organism>
<keyword evidence="3" id="KW-1185">Reference proteome</keyword>
<evidence type="ECO:0000256" key="1">
    <source>
        <dbReference type="SAM" id="Phobius"/>
    </source>
</evidence>
<dbReference type="EMBL" id="JAJOMB010000015">
    <property type="protein sequence ID" value="MCD5314139.1"/>
    <property type="molecule type" value="Genomic_DNA"/>
</dbReference>
<feature type="transmembrane region" description="Helical" evidence="1">
    <location>
        <begin position="44"/>
        <end position="66"/>
    </location>
</feature>
<gene>
    <name evidence="2" type="ORF">LR394_24830</name>
</gene>
<reference evidence="2" key="1">
    <citation type="submission" date="2021-11" db="EMBL/GenBank/DDBJ databases">
        <title>Streptomyces corallinus and Kineosporia corallina sp. nov., two new coral-derived marine actinobacteria.</title>
        <authorList>
            <person name="Buangrab K."/>
            <person name="Sutthacheep M."/>
            <person name="Yeemin T."/>
            <person name="Harunari E."/>
            <person name="Igarashi Y."/>
            <person name="Sripreechasak P."/>
            <person name="Kanchanasin P."/>
            <person name="Tanasupawat S."/>
            <person name="Phongsopitanun W."/>
        </authorList>
    </citation>
    <scope>NUCLEOTIDE SEQUENCE</scope>
    <source>
        <strain evidence="2">JCM 31032</strain>
    </source>
</reference>